<proteinExistence type="predicted"/>
<dbReference type="AlphaFoldDB" id="A0A654FIB2"/>
<protein>
    <submittedName>
        <fullName evidence="1">Uncharacterized protein</fullName>
    </submittedName>
</protein>
<dbReference type="EMBL" id="CACRSJ010000106">
    <property type="protein sequence ID" value="VYS59771.1"/>
    <property type="molecule type" value="Genomic_DNA"/>
</dbReference>
<gene>
    <name evidence="1" type="ORF">AN1_LOCUS15209</name>
</gene>
<sequence>MAELVEFISDRVLSSCKSACKEDTKLRSYISALRERMDKLMETVTGRGGKTGKPSKEDSIIKISDF</sequence>
<name>A0A654FIB2_ARATH</name>
<evidence type="ECO:0000313" key="2">
    <source>
        <dbReference type="Proteomes" id="UP000426265"/>
    </source>
</evidence>
<organism evidence="1 2">
    <name type="scientific">Arabidopsis thaliana</name>
    <name type="common">Mouse-ear cress</name>
    <dbReference type="NCBI Taxonomy" id="3702"/>
    <lineage>
        <taxon>Eukaryota</taxon>
        <taxon>Viridiplantae</taxon>
        <taxon>Streptophyta</taxon>
        <taxon>Embryophyta</taxon>
        <taxon>Tracheophyta</taxon>
        <taxon>Spermatophyta</taxon>
        <taxon>Magnoliopsida</taxon>
        <taxon>eudicotyledons</taxon>
        <taxon>Gunneridae</taxon>
        <taxon>Pentapetalae</taxon>
        <taxon>rosids</taxon>
        <taxon>malvids</taxon>
        <taxon>Brassicales</taxon>
        <taxon>Brassicaceae</taxon>
        <taxon>Camelineae</taxon>
        <taxon>Arabidopsis</taxon>
    </lineage>
</organism>
<accession>A0A654FIB2</accession>
<evidence type="ECO:0000313" key="1">
    <source>
        <dbReference type="EMBL" id="VYS59771.1"/>
    </source>
</evidence>
<dbReference type="Proteomes" id="UP000426265">
    <property type="component" value="Unassembled WGS sequence"/>
</dbReference>
<reference evidence="1 2" key="1">
    <citation type="submission" date="2019-11" db="EMBL/GenBank/DDBJ databases">
        <authorList>
            <person name="Jiao W.-B."/>
            <person name="Schneeberger K."/>
        </authorList>
    </citation>
    <scope>NUCLEOTIDE SEQUENCE [LARGE SCALE GENOMIC DNA]</scope>
    <source>
        <strain evidence="2">cv. An-1</strain>
    </source>
</reference>